<proteinExistence type="predicted"/>
<evidence type="ECO:0000313" key="1">
    <source>
        <dbReference type="EMBL" id="TGL86088.1"/>
    </source>
</evidence>
<reference evidence="1 2" key="1">
    <citation type="journal article" date="2019" name="PLoS Negl. Trop. Dis.">
        <title>Revisiting the worldwide diversity of Leptospira species in the environment.</title>
        <authorList>
            <person name="Vincent A.T."/>
            <person name="Schiettekatte O."/>
            <person name="Bourhy P."/>
            <person name="Veyrier F.J."/>
            <person name="Picardeau M."/>
        </authorList>
    </citation>
    <scope>NUCLEOTIDE SEQUENCE [LARGE SCALE GENOMIC DNA]</scope>
    <source>
        <strain evidence="1 2">201702445</strain>
    </source>
</reference>
<comment type="caution">
    <text evidence="1">The sequence shown here is derived from an EMBL/GenBank/DDBJ whole genome shotgun (WGS) entry which is preliminary data.</text>
</comment>
<sequence length="130" mass="14402">MMVRIRIDRFLLFTLILTFNCAYLNVNPSLVTGAEAKEIINDRLLLSRIVYLMALTEPEPMRSNAAAGLTLTILIPDGIGIDEKKMYQKDAVEECADQIFVVSLISTGLSTFVCKATNPPISIPVISRKL</sequence>
<name>A0A6N4QYJ9_9LEPT</name>
<dbReference type="NCBIfam" id="TIGR04452">
    <property type="entry name" value="Lepto_Lipo_YY_C"/>
    <property type="match status" value="1"/>
</dbReference>
<protein>
    <submittedName>
        <fullName evidence="1">TIGR04452 family lipoprotein</fullName>
    </submittedName>
</protein>
<dbReference type="AlphaFoldDB" id="A0A6N4QYJ9"/>
<dbReference type="InterPro" id="IPR031030">
    <property type="entry name" value="Lepto_Lipo_YY_C"/>
</dbReference>
<gene>
    <name evidence="1" type="ORF">EHQ83_05600</name>
</gene>
<dbReference type="RefSeq" id="WP_135569786.1">
    <property type="nucleotide sequence ID" value="NZ_RQGK01000040.1"/>
</dbReference>
<dbReference type="SUPFAM" id="SSF56645">
    <property type="entry name" value="Acyl-CoA dehydrogenase NM domain-like"/>
    <property type="match status" value="1"/>
</dbReference>
<keyword evidence="1" id="KW-0449">Lipoprotein</keyword>
<dbReference type="InterPro" id="IPR009100">
    <property type="entry name" value="AcylCoA_DH/oxidase_NM_dom_sf"/>
</dbReference>
<organism evidence="1 2">
    <name type="scientific">Leptospira yasudae</name>
    <dbReference type="NCBI Taxonomy" id="2202201"/>
    <lineage>
        <taxon>Bacteria</taxon>
        <taxon>Pseudomonadati</taxon>
        <taxon>Spirochaetota</taxon>
        <taxon>Spirochaetia</taxon>
        <taxon>Leptospirales</taxon>
        <taxon>Leptospiraceae</taxon>
        <taxon>Leptospira</taxon>
    </lineage>
</organism>
<accession>A0A6N4QYJ9</accession>
<dbReference type="EMBL" id="RQGM01000022">
    <property type="protein sequence ID" value="TGL86088.1"/>
    <property type="molecule type" value="Genomic_DNA"/>
</dbReference>
<dbReference type="GO" id="GO:0016627">
    <property type="term" value="F:oxidoreductase activity, acting on the CH-CH group of donors"/>
    <property type="evidence" value="ECO:0007669"/>
    <property type="project" value="InterPro"/>
</dbReference>
<dbReference type="Proteomes" id="UP000297613">
    <property type="component" value="Unassembled WGS sequence"/>
</dbReference>
<evidence type="ECO:0000313" key="2">
    <source>
        <dbReference type="Proteomes" id="UP000297613"/>
    </source>
</evidence>